<feature type="region of interest" description="Disordered" evidence="2">
    <location>
        <begin position="100"/>
        <end position="124"/>
    </location>
</feature>
<dbReference type="AlphaFoldDB" id="A0A1A9VAS6"/>
<feature type="region of interest" description="Disordered" evidence="2">
    <location>
        <begin position="62"/>
        <end position="83"/>
    </location>
</feature>
<proteinExistence type="inferred from homology"/>
<dbReference type="Gene3D" id="6.10.250.1050">
    <property type="match status" value="1"/>
</dbReference>
<keyword evidence="4" id="KW-1185">Reference proteome</keyword>
<dbReference type="GO" id="GO:0004864">
    <property type="term" value="F:protein phosphatase inhibitor activity"/>
    <property type="evidence" value="ECO:0007669"/>
    <property type="project" value="InterPro"/>
</dbReference>
<feature type="compositionally biased region" description="Polar residues" evidence="2">
    <location>
        <begin position="1"/>
        <end position="14"/>
    </location>
</feature>
<feature type="compositionally biased region" description="Basic and acidic residues" evidence="2">
    <location>
        <begin position="62"/>
        <end position="72"/>
    </location>
</feature>
<feature type="compositionally biased region" description="Acidic residues" evidence="2">
    <location>
        <begin position="108"/>
        <end position="121"/>
    </location>
</feature>
<evidence type="ECO:0000256" key="2">
    <source>
        <dbReference type="SAM" id="MobiDB-lite"/>
    </source>
</evidence>
<dbReference type="Pfam" id="PF04979">
    <property type="entry name" value="IPP-2"/>
    <property type="match status" value="1"/>
</dbReference>
<evidence type="ECO:0008006" key="5">
    <source>
        <dbReference type="Google" id="ProtNLM"/>
    </source>
</evidence>
<dbReference type="VEuPathDB" id="VectorBase:GAUT031308"/>
<dbReference type="Proteomes" id="UP000078200">
    <property type="component" value="Unassembled WGS sequence"/>
</dbReference>
<evidence type="ECO:0000256" key="1">
    <source>
        <dbReference type="ARBA" id="ARBA00005472"/>
    </source>
</evidence>
<protein>
    <recommendedName>
        <fullName evidence="5">Protein phosphatase inhibitor 2</fullName>
    </recommendedName>
</protein>
<organism evidence="3 4">
    <name type="scientific">Glossina austeni</name>
    <name type="common">Savannah tsetse fly</name>
    <dbReference type="NCBI Taxonomy" id="7395"/>
    <lineage>
        <taxon>Eukaryota</taxon>
        <taxon>Metazoa</taxon>
        <taxon>Ecdysozoa</taxon>
        <taxon>Arthropoda</taxon>
        <taxon>Hexapoda</taxon>
        <taxon>Insecta</taxon>
        <taxon>Pterygota</taxon>
        <taxon>Neoptera</taxon>
        <taxon>Endopterygota</taxon>
        <taxon>Diptera</taxon>
        <taxon>Brachycera</taxon>
        <taxon>Muscomorpha</taxon>
        <taxon>Hippoboscoidea</taxon>
        <taxon>Glossinidae</taxon>
        <taxon>Glossina</taxon>
    </lineage>
</organism>
<feature type="region of interest" description="Disordered" evidence="2">
    <location>
        <begin position="1"/>
        <end position="40"/>
    </location>
</feature>
<feature type="region of interest" description="Disordered" evidence="2">
    <location>
        <begin position="220"/>
        <end position="242"/>
    </location>
</feature>
<evidence type="ECO:0000313" key="3">
    <source>
        <dbReference type="EnsemblMetazoa" id="GAUT031308-PA"/>
    </source>
</evidence>
<comment type="similarity">
    <text evidence="1">Belongs to the protein phosphatase inhibitor 2 family.</text>
</comment>
<dbReference type="EnsemblMetazoa" id="GAUT031308-RA">
    <property type="protein sequence ID" value="GAUT031308-PA"/>
    <property type="gene ID" value="GAUT031308"/>
</dbReference>
<dbReference type="STRING" id="7395.A0A1A9VAS6"/>
<sequence length="242" mass="27222">MQNVSNGNNDESSTGAGGNGKRPKKGILKTSSSFDRTGASCRKSAKFDELNVLQTFHPLDKDYGHMKIDEPKTPYNYIDPDPQRDQLDAELLAEKLRIAANTQTPSFGDDDVSDDEFEETTEEKARRMEFERRRKEHYKEFEAVKLARKLIEEELADVDDDEDSPEISVVDTEKSISILSEYECEEEGKLPSEVAPVISGVASTRLESSDSITQLASAHSLNRQMDVDQPLPTYHPCHGREH</sequence>
<evidence type="ECO:0000313" key="4">
    <source>
        <dbReference type="Proteomes" id="UP000078200"/>
    </source>
</evidence>
<dbReference type="PANTHER" id="PTHR12398">
    <property type="entry name" value="PROTEIN PHOSPHATASE INHIBITOR"/>
    <property type="match status" value="1"/>
</dbReference>
<reference evidence="3" key="1">
    <citation type="submission" date="2020-05" db="UniProtKB">
        <authorList>
            <consortium name="EnsemblMetazoa"/>
        </authorList>
    </citation>
    <scope>IDENTIFICATION</scope>
    <source>
        <strain evidence="3">TTRI</strain>
    </source>
</reference>
<dbReference type="GO" id="GO:0009966">
    <property type="term" value="P:regulation of signal transduction"/>
    <property type="evidence" value="ECO:0007669"/>
    <property type="project" value="InterPro"/>
</dbReference>
<dbReference type="PANTHER" id="PTHR12398:SF20">
    <property type="entry name" value="PROTEIN PHOSPHATASE 1 REGULATORY INHIBITOR SUBUNIT 2"/>
    <property type="match status" value="1"/>
</dbReference>
<name>A0A1A9VAS6_GLOAU</name>
<dbReference type="InterPro" id="IPR007062">
    <property type="entry name" value="PPI-2"/>
</dbReference>
<accession>A0A1A9VAS6</accession>